<dbReference type="InterPro" id="IPR011001">
    <property type="entry name" value="Saposin-like"/>
</dbReference>
<reference evidence="3" key="1">
    <citation type="submission" date="2021-03" db="EMBL/GenBank/DDBJ databases">
        <authorList>
            <person name="Li Z."/>
            <person name="Yang C."/>
        </authorList>
    </citation>
    <scope>NUCLEOTIDE SEQUENCE</scope>
    <source>
        <strain evidence="3">Dzin_1.0</strain>
        <tissue evidence="3">Leaf</tissue>
    </source>
</reference>
<organism evidence="3 4">
    <name type="scientific">Dioscorea zingiberensis</name>
    <dbReference type="NCBI Taxonomy" id="325984"/>
    <lineage>
        <taxon>Eukaryota</taxon>
        <taxon>Viridiplantae</taxon>
        <taxon>Streptophyta</taxon>
        <taxon>Embryophyta</taxon>
        <taxon>Tracheophyta</taxon>
        <taxon>Spermatophyta</taxon>
        <taxon>Magnoliopsida</taxon>
        <taxon>Liliopsida</taxon>
        <taxon>Dioscoreales</taxon>
        <taxon>Dioscoreaceae</taxon>
        <taxon>Dioscorea</taxon>
    </lineage>
</organism>
<dbReference type="Gene3D" id="1.10.225.10">
    <property type="entry name" value="Saposin-like"/>
    <property type="match status" value="2"/>
</dbReference>
<dbReference type="PANTHER" id="PTHR11480">
    <property type="entry name" value="SAPOSIN-RELATED"/>
    <property type="match status" value="1"/>
</dbReference>
<dbReference type="SMART" id="SM00741">
    <property type="entry name" value="SapB"/>
    <property type="match status" value="1"/>
</dbReference>
<dbReference type="Proteomes" id="UP001085076">
    <property type="component" value="Miscellaneous, Linkage group lg02"/>
</dbReference>
<dbReference type="PROSITE" id="PS50015">
    <property type="entry name" value="SAP_B"/>
    <property type="match status" value="2"/>
</dbReference>
<dbReference type="OrthoDB" id="10409141at2759"/>
<keyword evidence="4" id="KW-1185">Reference proteome</keyword>
<evidence type="ECO:0000259" key="2">
    <source>
        <dbReference type="PROSITE" id="PS50015"/>
    </source>
</evidence>
<feature type="domain" description="Saposin B-type" evidence="2">
    <location>
        <begin position="3"/>
        <end position="84"/>
    </location>
</feature>
<sequence>MSTGFQCGSCLEASRSAEKTLNNLKMFEEVSMLSKKVCQALPVDLEIKCLKKSEDYIQYTQSMFQELFHEESLCNSTRLCSNENRVPSNGFLTDKESGGGSCSKCSKTVGKLISDLKDPRMKTKVTNAMLNFCEEKDENHQKCDETVYQYGAVVLDKLEHAKSKDLCKALSICGGGDDEDDD</sequence>
<dbReference type="AlphaFoldDB" id="A0A9D5CW74"/>
<protein>
    <recommendedName>
        <fullName evidence="2">Saposin B-type domain-containing protein</fullName>
    </recommendedName>
</protein>
<gene>
    <name evidence="3" type="ORF">J5N97_009081</name>
</gene>
<dbReference type="InterPro" id="IPR008139">
    <property type="entry name" value="SaposinB_dom"/>
</dbReference>
<dbReference type="PANTHER" id="PTHR11480:SF87">
    <property type="entry name" value="PROSAPOSIN-LIKE"/>
    <property type="match status" value="1"/>
</dbReference>
<evidence type="ECO:0000256" key="1">
    <source>
        <dbReference type="ARBA" id="ARBA00023157"/>
    </source>
</evidence>
<keyword evidence="1" id="KW-1015">Disulfide bond</keyword>
<reference evidence="3" key="2">
    <citation type="journal article" date="2022" name="Hortic Res">
        <title>The genome of Dioscorea zingiberensis sheds light on the biosynthesis, origin and evolution of the medicinally important diosgenin saponins.</title>
        <authorList>
            <person name="Li Y."/>
            <person name="Tan C."/>
            <person name="Li Z."/>
            <person name="Guo J."/>
            <person name="Li S."/>
            <person name="Chen X."/>
            <person name="Wang C."/>
            <person name="Dai X."/>
            <person name="Yang H."/>
            <person name="Song W."/>
            <person name="Hou L."/>
            <person name="Xu J."/>
            <person name="Tong Z."/>
            <person name="Xu A."/>
            <person name="Yuan X."/>
            <person name="Wang W."/>
            <person name="Yang Q."/>
            <person name="Chen L."/>
            <person name="Sun Z."/>
            <person name="Wang K."/>
            <person name="Pan B."/>
            <person name="Chen J."/>
            <person name="Bao Y."/>
            <person name="Liu F."/>
            <person name="Qi X."/>
            <person name="Gang D.R."/>
            <person name="Wen J."/>
            <person name="Li J."/>
        </authorList>
    </citation>
    <scope>NUCLEOTIDE SEQUENCE</scope>
    <source>
        <strain evidence="3">Dzin_1.0</strain>
    </source>
</reference>
<dbReference type="InterPro" id="IPR051428">
    <property type="entry name" value="Sphingo_Act-Surfact_Prot"/>
</dbReference>
<comment type="caution">
    <text evidence="3">The sequence shown here is derived from an EMBL/GenBank/DDBJ whole genome shotgun (WGS) entry which is preliminary data.</text>
</comment>
<accession>A0A9D5CW74</accession>
<evidence type="ECO:0000313" key="4">
    <source>
        <dbReference type="Proteomes" id="UP001085076"/>
    </source>
</evidence>
<name>A0A9D5CW74_9LILI</name>
<proteinExistence type="predicted"/>
<evidence type="ECO:0000313" key="3">
    <source>
        <dbReference type="EMBL" id="KAJ0980826.1"/>
    </source>
</evidence>
<feature type="domain" description="Saposin B-type" evidence="2">
    <location>
        <begin position="98"/>
        <end position="177"/>
    </location>
</feature>
<dbReference type="EMBL" id="JAGGNH010000002">
    <property type="protein sequence ID" value="KAJ0980826.1"/>
    <property type="molecule type" value="Genomic_DNA"/>
</dbReference>
<dbReference type="SUPFAM" id="SSF47862">
    <property type="entry name" value="Saposin"/>
    <property type="match status" value="2"/>
</dbReference>